<gene>
    <name evidence="2" type="ORF">GCM10010833_05500</name>
</gene>
<sequence>MQDRYWLPPSQARRFRLIGALFLFAALVMLPVIVFAGLTPGAYPYCGGEGCLWEAKPASLLSQEIRLQVEATAQARTAFAAYVARPDVRLGLAAIEAVVSVPYALLLACVGLALRRLGAPGGRALVEALQWLKRASGAAVIWALASPIHQTLLESYLSPGTPTGPTLQIVVNLAYIATPLLLALAGYAVTWAIETALRKQNELDGFV</sequence>
<keyword evidence="3" id="KW-1185">Reference proteome</keyword>
<dbReference type="Proteomes" id="UP000614261">
    <property type="component" value="Unassembled WGS sequence"/>
</dbReference>
<reference evidence="3" key="1">
    <citation type="journal article" date="2019" name="Int. J. Syst. Evol. Microbiol.">
        <title>The Global Catalogue of Microorganisms (GCM) 10K type strain sequencing project: providing services to taxonomists for standard genome sequencing and annotation.</title>
        <authorList>
            <consortium name="The Broad Institute Genomics Platform"/>
            <consortium name="The Broad Institute Genome Sequencing Center for Infectious Disease"/>
            <person name="Wu L."/>
            <person name="Ma J."/>
        </authorList>
    </citation>
    <scope>NUCLEOTIDE SEQUENCE [LARGE SCALE GENOMIC DNA]</scope>
    <source>
        <strain evidence="3">CGMCC 1.12851</strain>
    </source>
</reference>
<keyword evidence="1" id="KW-1133">Transmembrane helix</keyword>
<keyword evidence="1" id="KW-0472">Membrane</keyword>
<evidence type="ECO:0000313" key="3">
    <source>
        <dbReference type="Proteomes" id="UP000614261"/>
    </source>
</evidence>
<name>A0ABQ1IZ44_9SPHN</name>
<comment type="caution">
    <text evidence="2">The sequence shown here is derived from an EMBL/GenBank/DDBJ whole genome shotgun (WGS) entry which is preliminary data.</text>
</comment>
<feature type="transmembrane region" description="Helical" evidence="1">
    <location>
        <begin position="173"/>
        <end position="193"/>
    </location>
</feature>
<evidence type="ECO:0000256" key="1">
    <source>
        <dbReference type="SAM" id="Phobius"/>
    </source>
</evidence>
<protein>
    <recommendedName>
        <fullName evidence="4">DUF2975 domain-containing protein</fullName>
    </recommendedName>
</protein>
<organism evidence="2 3">
    <name type="scientific">Blastomonas aquatica</name>
    <dbReference type="NCBI Taxonomy" id="1510276"/>
    <lineage>
        <taxon>Bacteria</taxon>
        <taxon>Pseudomonadati</taxon>
        <taxon>Pseudomonadota</taxon>
        <taxon>Alphaproteobacteria</taxon>
        <taxon>Sphingomonadales</taxon>
        <taxon>Sphingomonadaceae</taxon>
        <taxon>Blastomonas</taxon>
    </lineage>
</organism>
<evidence type="ECO:0000313" key="2">
    <source>
        <dbReference type="EMBL" id="GGB53718.1"/>
    </source>
</evidence>
<feature type="transmembrane region" description="Helical" evidence="1">
    <location>
        <begin position="92"/>
        <end position="114"/>
    </location>
</feature>
<keyword evidence="1" id="KW-0812">Transmembrane</keyword>
<feature type="transmembrane region" description="Helical" evidence="1">
    <location>
        <begin position="135"/>
        <end position="153"/>
    </location>
</feature>
<dbReference type="EMBL" id="BMGD01000001">
    <property type="protein sequence ID" value="GGB53718.1"/>
    <property type="molecule type" value="Genomic_DNA"/>
</dbReference>
<evidence type="ECO:0008006" key="4">
    <source>
        <dbReference type="Google" id="ProtNLM"/>
    </source>
</evidence>
<proteinExistence type="predicted"/>
<accession>A0ABQ1IZ44</accession>
<dbReference type="RefSeq" id="WP_229736767.1">
    <property type="nucleotide sequence ID" value="NZ_BMGD01000001.1"/>
</dbReference>